<feature type="transmembrane region" description="Helical" evidence="1">
    <location>
        <begin position="34"/>
        <end position="51"/>
    </location>
</feature>
<dbReference type="Proteomes" id="UP000094463">
    <property type="component" value="Chromosome"/>
</dbReference>
<dbReference type="OrthoDB" id="9796461at2"/>
<dbReference type="EMBL" id="CP012502">
    <property type="protein sequence ID" value="AOM81681.1"/>
    <property type="molecule type" value="Genomic_DNA"/>
</dbReference>
<keyword evidence="1" id="KW-1133">Transmembrane helix</keyword>
<keyword evidence="3" id="KW-1185">Reference proteome</keyword>
<keyword evidence="2" id="KW-0012">Acyltransferase</keyword>
<dbReference type="AlphaFoldDB" id="A0A1D7QRR0"/>
<organism evidence="2 3">
    <name type="scientific">Salisediminibacterium beveridgei</name>
    <dbReference type="NCBI Taxonomy" id="632773"/>
    <lineage>
        <taxon>Bacteria</taxon>
        <taxon>Bacillati</taxon>
        <taxon>Bacillota</taxon>
        <taxon>Bacilli</taxon>
        <taxon>Bacillales</taxon>
        <taxon>Bacillaceae</taxon>
        <taxon>Salisediminibacterium</taxon>
    </lineage>
</organism>
<name>A0A1D7QRR0_9BACI</name>
<protein>
    <submittedName>
        <fullName evidence="2">Acyltransferase</fullName>
    </submittedName>
</protein>
<dbReference type="STRING" id="632773.BBEV_0287"/>
<evidence type="ECO:0000313" key="3">
    <source>
        <dbReference type="Proteomes" id="UP000094463"/>
    </source>
</evidence>
<evidence type="ECO:0000313" key="2">
    <source>
        <dbReference type="EMBL" id="AOM81681.1"/>
    </source>
</evidence>
<keyword evidence="1" id="KW-0812">Transmembrane</keyword>
<dbReference type="RefSeq" id="WP_157100890.1">
    <property type="nucleotide sequence ID" value="NZ_CP012502.1"/>
</dbReference>
<gene>
    <name evidence="2" type="ORF">BBEV_0287</name>
</gene>
<reference evidence="2 3" key="1">
    <citation type="submission" date="2015-08" db="EMBL/GenBank/DDBJ databases">
        <title>The complete genome sequence of Bacillus beveridgei MLTeJB.</title>
        <authorList>
            <person name="Hanson T.E."/>
            <person name="Mesa C."/>
            <person name="Basesman S.M."/>
            <person name="Oremland R.S."/>
        </authorList>
    </citation>
    <scope>NUCLEOTIDE SEQUENCE [LARGE SCALE GENOMIC DNA]</scope>
    <source>
        <strain evidence="2 3">MLTeJB</strain>
    </source>
</reference>
<dbReference type="GO" id="GO:0016746">
    <property type="term" value="F:acyltransferase activity"/>
    <property type="evidence" value="ECO:0007669"/>
    <property type="project" value="UniProtKB-KW"/>
</dbReference>
<dbReference type="KEGG" id="bbev:BBEV_0287"/>
<sequence>MSTRKKRIPELEGLRSIAALLVGIYHIWFERVSGGVAIFFVVSGFLMTGIVHN</sequence>
<keyword evidence="2" id="KW-0808">Transferase</keyword>
<evidence type="ECO:0000256" key="1">
    <source>
        <dbReference type="SAM" id="Phobius"/>
    </source>
</evidence>
<keyword evidence="1" id="KW-0472">Membrane</keyword>
<accession>A0A1D7QRR0</accession>
<proteinExistence type="predicted"/>